<dbReference type="EMBL" id="CP029803">
    <property type="protein sequence ID" value="AWT59924.1"/>
    <property type="molecule type" value="Genomic_DNA"/>
</dbReference>
<dbReference type="KEGG" id="mtar:DF168_01122"/>
<dbReference type="InterPro" id="IPR045864">
    <property type="entry name" value="aa-tRNA-synth_II/BPL/LPL"/>
</dbReference>
<dbReference type="PANTHER" id="PTHR43679:SF2">
    <property type="entry name" value="OCTANOYL-[GCVH]:PROTEIN N-OCTANOYLTRANSFERASE"/>
    <property type="match status" value="1"/>
</dbReference>
<feature type="domain" description="BPL/LPL catalytic" evidence="1">
    <location>
        <begin position="14"/>
        <end position="187"/>
    </location>
</feature>
<evidence type="ECO:0000313" key="2">
    <source>
        <dbReference type="EMBL" id="AWT59924.1"/>
    </source>
</evidence>
<evidence type="ECO:0000259" key="1">
    <source>
        <dbReference type="Pfam" id="PF21948"/>
    </source>
</evidence>
<sequence length="246" mass="28432">MSDDLLLLPPKEADAYTNMTDDLLMLENHPDLSALRFRHYQWVNPSYTFGFGQKQIEISEFLPDKDYDLCRRPTGGGLVDHYNDWTYSLVLPTSNPLFRGYPNRLYYLLHKTMTYALREVGQAAELAHFDQTELKSEVSDQTTEQVNLSICFKECRKFDVVDPKSGKKIAGAALKRNRFGLLAQGSIDRGAVKKELDWNQFQGTFTQGLGSEFNAVTKMTEHPNYDHRIALETRKYFASKQWNNRR</sequence>
<keyword evidence="2" id="KW-0808">Transferase</keyword>
<accession>A0A2Z4AHX1</accession>
<dbReference type="SUPFAM" id="SSF55681">
    <property type="entry name" value="Class II aaRS and biotin synthetases"/>
    <property type="match status" value="1"/>
</dbReference>
<evidence type="ECO:0000313" key="3">
    <source>
        <dbReference type="Proteomes" id="UP000247465"/>
    </source>
</evidence>
<dbReference type="Proteomes" id="UP000247465">
    <property type="component" value="Chromosome"/>
</dbReference>
<keyword evidence="2" id="KW-0012">Acyltransferase</keyword>
<dbReference type="InterPro" id="IPR050664">
    <property type="entry name" value="Octanoyltrans_LipM/LipL"/>
</dbReference>
<proteinExistence type="predicted"/>
<name>A0A2Z4AHX1_9BACT</name>
<dbReference type="GO" id="GO:0033819">
    <property type="term" value="F:lipoyl(octanoyl) transferase activity"/>
    <property type="evidence" value="ECO:0007669"/>
    <property type="project" value="UniProtKB-EC"/>
</dbReference>
<dbReference type="PANTHER" id="PTHR43679">
    <property type="entry name" value="OCTANOYLTRANSFERASE LIPM-RELATED"/>
    <property type="match status" value="1"/>
</dbReference>
<dbReference type="EC" id="2.3.1.181" evidence="2"/>
<dbReference type="Pfam" id="PF21948">
    <property type="entry name" value="LplA-B_cat"/>
    <property type="match status" value="1"/>
</dbReference>
<dbReference type="AlphaFoldDB" id="A0A2Z4AHX1"/>
<organism evidence="2 3">
    <name type="scientific">Candidatus Moanibacter tarae</name>
    <dbReference type="NCBI Taxonomy" id="2200854"/>
    <lineage>
        <taxon>Bacteria</taxon>
        <taxon>Pseudomonadati</taxon>
        <taxon>Verrucomicrobiota</taxon>
        <taxon>Opitutia</taxon>
        <taxon>Puniceicoccales</taxon>
        <taxon>Puniceicoccales incertae sedis</taxon>
        <taxon>Candidatus Moanibacter</taxon>
    </lineage>
</organism>
<dbReference type="InterPro" id="IPR004143">
    <property type="entry name" value="BPL_LPL_catalytic"/>
</dbReference>
<dbReference type="Gene3D" id="3.30.930.10">
    <property type="entry name" value="Bira Bifunctional Protein, Domain 2"/>
    <property type="match status" value="1"/>
</dbReference>
<gene>
    <name evidence="2" type="primary">lipM</name>
    <name evidence="2" type="ORF">DF168_01122</name>
</gene>
<protein>
    <submittedName>
        <fullName evidence="2">Octanoyltransferase LipM</fullName>
        <ecNumber evidence="2">2.3.1.181</ecNumber>
    </submittedName>
</protein>
<reference evidence="2 3" key="1">
    <citation type="submission" date="2018-06" db="EMBL/GenBank/DDBJ databases">
        <title>Draft Genome Sequence of a Novel Marine Bacterium Related to the Verrucomicrobia.</title>
        <authorList>
            <person name="Vosseberg J."/>
            <person name="Martijn J."/>
            <person name="Ettema T.J.G."/>
        </authorList>
    </citation>
    <scope>NUCLEOTIDE SEQUENCE [LARGE SCALE GENOMIC DNA]</scope>
    <source>
        <strain evidence="2">TARA_B100001123</strain>
    </source>
</reference>